<reference evidence="5 6" key="1">
    <citation type="submission" date="2018-05" db="EMBL/GenBank/DDBJ databases">
        <title>Complete genome sequences of Streptococcus sobrinus.</title>
        <authorList>
            <person name="Sales M."/>
            <person name="Jensen P.A."/>
        </authorList>
    </citation>
    <scope>NUCLEOTIDE SEQUENCE [LARGE SCALE GENOMIC DNA]</scope>
    <source>
        <strain evidence="5 6">SL1</strain>
    </source>
</reference>
<dbReference type="PANTHER" id="PTHR33204">
    <property type="entry name" value="TRANSCRIPTIONAL REGULATOR, MARR FAMILY"/>
    <property type="match status" value="1"/>
</dbReference>
<dbReference type="EMBL" id="CP029490">
    <property type="protein sequence ID" value="AWN20221.1"/>
    <property type="molecule type" value="Genomic_DNA"/>
</dbReference>
<accession>A0ABM6W419</accession>
<proteinExistence type="predicted"/>
<dbReference type="Proteomes" id="UP000245369">
    <property type="component" value="Chromosome"/>
</dbReference>
<evidence type="ECO:0000313" key="6">
    <source>
        <dbReference type="Proteomes" id="UP000245369"/>
    </source>
</evidence>
<protein>
    <submittedName>
        <fullName evidence="5">Transcriptional regulator</fullName>
    </submittedName>
</protein>
<keyword evidence="6" id="KW-1185">Reference proteome</keyword>
<keyword evidence="3" id="KW-0804">Transcription</keyword>
<evidence type="ECO:0000256" key="1">
    <source>
        <dbReference type="ARBA" id="ARBA00023015"/>
    </source>
</evidence>
<dbReference type="PANTHER" id="PTHR33204:SF37">
    <property type="entry name" value="HTH-TYPE TRANSCRIPTIONAL REGULATOR YODB"/>
    <property type="match status" value="1"/>
</dbReference>
<dbReference type="PROSITE" id="PS51118">
    <property type="entry name" value="HTH_HXLR"/>
    <property type="match status" value="1"/>
</dbReference>
<dbReference type="RefSeq" id="WP_002963202.1">
    <property type="nucleotide sequence ID" value="NZ_CP029490.1"/>
</dbReference>
<keyword evidence="1" id="KW-0805">Transcription regulation</keyword>
<dbReference type="GeneID" id="93923326"/>
<dbReference type="InterPro" id="IPR036390">
    <property type="entry name" value="WH_DNA-bd_sf"/>
</dbReference>
<evidence type="ECO:0000313" key="5">
    <source>
        <dbReference type="EMBL" id="AWN20221.1"/>
    </source>
</evidence>
<evidence type="ECO:0000256" key="3">
    <source>
        <dbReference type="ARBA" id="ARBA00023163"/>
    </source>
</evidence>
<sequence>MVENSCPVKLTLSLISSKWKVLIIHELLSGKKRYGQLERTLSPITKKVLSENLRELETGSLIGRTVYPTKPVKVEYYLTDLGFSLEPILNAMSDWGEAYKRINEG</sequence>
<gene>
    <name evidence="5" type="ORF">DK182_02185</name>
</gene>
<name>A0ABM6W419_9STRE</name>
<keyword evidence="2" id="KW-0238">DNA-binding</keyword>
<evidence type="ECO:0000256" key="2">
    <source>
        <dbReference type="ARBA" id="ARBA00023125"/>
    </source>
</evidence>
<dbReference type="InterPro" id="IPR036388">
    <property type="entry name" value="WH-like_DNA-bd_sf"/>
</dbReference>
<dbReference type="Gene3D" id="1.10.10.10">
    <property type="entry name" value="Winged helix-like DNA-binding domain superfamily/Winged helix DNA-binding domain"/>
    <property type="match status" value="1"/>
</dbReference>
<dbReference type="InterPro" id="IPR002577">
    <property type="entry name" value="HTH_HxlR"/>
</dbReference>
<evidence type="ECO:0000259" key="4">
    <source>
        <dbReference type="PROSITE" id="PS51118"/>
    </source>
</evidence>
<dbReference type="SUPFAM" id="SSF46785">
    <property type="entry name" value="Winged helix' DNA-binding domain"/>
    <property type="match status" value="1"/>
</dbReference>
<organism evidence="5 6">
    <name type="scientific">Streptococcus sobrinus</name>
    <dbReference type="NCBI Taxonomy" id="1310"/>
    <lineage>
        <taxon>Bacteria</taxon>
        <taxon>Bacillati</taxon>
        <taxon>Bacillota</taxon>
        <taxon>Bacilli</taxon>
        <taxon>Lactobacillales</taxon>
        <taxon>Streptococcaceae</taxon>
        <taxon>Streptococcus</taxon>
    </lineage>
</organism>
<feature type="domain" description="HTH hxlR-type" evidence="4">
    <location>
        <begin position="6"/>
        <end position="104"/>
    </location>
</feature>
<dbReference type="Pfam" id="PF01638">
    <property type="entry name" value="HxlR"/>
    <property type="match status" value="1"/>
</dbReference>